<accession>A0A6H0RZA5</accession>
<dbReference type="Proteomes" id="UP000501849">
    <property type="component" value="Plasmid unnamed1"/>
</dbReference>
<protein>
    <submittedName>
        <fullName evidence="1">Uncharacterized protein</fullName>
    </submittedName>
</protein>
<sequence length="249" mass="27266">MGFYDTTCLITGINLGSSVDTAVVMLHRTPDGHYCPISMGIHGTYDGFGCIESVPADLNAALLTRFFSAAHRTGRFQAHDHTHAGDPHWFDPDIDIESLLFLVERTTTCSNLYDGPFPPGTVLDGHPVVFAMIAQPVWDAIAAQNRSPRANLTTAAFGPGADIAASIYGQHLGQLVEPLRQFAAVSDFIASRPLLRWAPPNDPVQRYPRGSGVLFSTEESRRFVEDARAEYRGYPAIQNALDTYVRSND</sequence>
<proteinExistence type="predicted"/>
<geneLocation type="plasmid" evidence="1 2">
    <name>unnamed1</name>
</geneLocation>
<reference evidence="1 2" key="1">
    <citation type="submission" date="2019-04" db="EMBL/GenBank/DDBJ databases">
        <title>Draft, Whole-Genome Sequence of the Anthracene-degrading Mycobacterium frederiksbergense LB501T, Isolated from a Polycyclic Aromatic Hydrocarbon (PAH)-Contaminated Soil.</title>
        <authorList>
            <person name="Augelletti F."/>
        </authorList>
    </citation>
    <scope>NUCLEOTIDE SEQUENCE [LARGE SCALE GENOMIC DNA]</scope>
    <source>
        <strain evidence="1 2">LB 501T</strain>
        <plasmid evidence="1 2">unnamed1</plasmid>
    </source>
</reference>
<evidence type="ECO:0000313" key="1">
    <source>
        <dbReference type="EMBL" id="QIV79569.1"/>
    </source>
</evidence>
<name>A0A6H0RZA5_9MYCO</name>
<dbReference type="KEGG" id="mfre:EXE63_00525"/>
<dbReference type="EMBL" id="CP038797">
    <property type="protein sequence ID" value="QIV79569.1"/>
    <property type="molecule type" value="Genomic_DNA"/>
</dbReference>
<keyword evidence="1" id="KW-0614">Plasmid</keyword>
<organism evidence="1 2">
    <name type="scientific">Mycolicibacterium frederiksbergense</name>
    <dbReference type="NCBI Taxonomy" id="117567"/>
    <lineage>
        <taxon>Bacteria</taxon>
        <taxon>Bacillati</taxon>
        <taxon>Actinomycetota</taxon>
        <taxon>Actinomycetes</taxon>
        <taxon>Mycobacteriales</taxon>
        <taxon>Mycobacteriaceae</taxon>
        <taxon>Mycolicibacterium</taxon>
    </lineage>
</organism>
<evidence type="ECO:0000313" key="2">
    <source>
        <dbReference type="Proteomes" id="UP000501849"/>
    </source>
</evidence>
<keyword evidence="2" id="KW-1185">Reference proteome</keyword>
<dbReference type="AlphaFoldDB" id="A0A6H0RZA5"/>
<dbReference type="RefSeq" id="WP_168140355.1">
    <property type="nucleotide sequence ID" value="NZ_CP038797.1"/>
</dbReference>
<gene>
    <name evidence="1" type="ORF">EXE63_00525</name>
</gene>